<reference evidence="2" key="1">
    <citation type="submission" date="2023-07" db="EMBL/GenBank/DDBJ databases">
        <title>Ureibacillus sp. isolated from freshwater well.</title>
        <authorList>
            <person name="Kirdat K."/>
            <person name="Bhatt A."/>
            <person name="Teware R."/>
            <person name="Bhavsar Y."/>
            <person name="Yadav A."/>
        </authorList>
    </citation>
    <scope>NUCLEOTIDE SEQUENCE</scope>
    <source>
        <strain evidence="2">BA0131</strain>
    </source>
</reference>
<sequence length="431" mass="49097">MKDIIFISFKLCFVMVLLLFFLIFESSKGVNLFFACLALFFSGVLLFKSRRSIPIFLISFFILYSNYSIIVGEYFVGGELGIPLYEVKDTEIYGIGIKLMLLFVSIVALFLKPSKILIESIEIKPKDNLLVFIGLCILLLFILVFGINRGEINSYSVSITPLYEYSLLIFLMAYYVSGKTKQRISSLLVIAVVFVLQDFYYGGRITSLQIILLLLITVFLRKLSVKFILIGGFLGIVVNSIVGLYRSSYSFEDINLLNVLVGMKDNFFVFDTPIYAYYATATHIASVSLLSITERLESFFGFIATIFIGSEIEIADITTFVVNNYFFNYGGGLIFSHFYFWFGWFGVIISAVLIVYLLNIIRNVKSEYMKLAIVIFIFSVPRWYLYTPLNLFRPELLGLLLFVCIKAVNKITLRSGNQINYNSTLSGNPKM</sequence>
<organism evidence="2 3">
    <name type="scientific">Ureibacillus aquaedulcis</name>
    <dbReference type="NCBI Taxonomy" id="3058421"/>
    <lineage>
        <taxon>Bacteria</taxon>
        <taxon>Bacillati</taxon>
        <taxon>Bacillota</taxon>
        <taxon>Bacilli</taxon>
        <taxon>Bacillales</taxon>
        <taxon>Caryophanaceae</taxon>
        <taxon>Ureibacillus</taxon>
    </lineage>
</organism>
<feature type="transmembrane region" description="Helical" evidence="1">
    <location>
        <begin position="30"/>
        <end position="47"/>
    </location>
</feature>
<feature type="transmembrane region" description="Helical" evidence="1">
    <location>
        <begin position="54"/>
        <end position="72"/>
    </location>
</feature>
<protein>
    <recommendedName>
        <fullName evidence="4">Oligosaccharide repeat unit polymerase</fullName>
    </recommendedName>
</protein>
<keyword evidence="1" id="KW-0472">Membrane</keyword>
<dbReference type="RefSeq" id="WP_301139425.1">
    <property type="nucleotide sequence ID" value="NZ_JAUHTQ010000016.1"/>
</dbReference>
<feature type="transmembrane region" description="Helical" evidence="1">
    <location>
        <begin position="154"/>
        <end position="176"/>
    </location>
</feature>
<dbReference type="Proteomes" id="UP001172743">
    <property type="component" value="Unassembled WGS sequence"/>
</dbReference>
<comment type="caution">
    <text evidence="2">The sequence shown here is derived from an EMBL/GenBank/DDBJ whole genome shotgun (WGS) entry which is preliminary data.</text>
</comment>
<name>A0ABT8GUT5_9BACL</name>
<feature type="transmembrane region" description="Helical" evidence="1">
    <location>
        <begin position="274"/>
        <end position="292"/>
    </location>
</feature>
<feature type="transmembrane region" description="Helical" evidence="1">
    <location>
        <begin position="129"/>
        <end position="148"/>
    </location>
</feature>
<feature type="transmembrane region" description="Helical" evidence="1">
    <location>
        <begin position="299"/>
        <end position="326"/>
    </location>
</feature>
<proteinExistence type="predicted"/>
<feature type="transmembrane region" description="Helical" evidence="1">
    <location>
        <begin position="7"/>
        <end position="24"/>
    </location>
</feature>
<feature type="transmembrane region" description="Helical" evidence="1">
    <location>
        <begin position="183"/>
        <end position="199"/>
    </location>
</feature>
<dbReference type="EMBL" id="JAUHTQ010000016">
    <property type="protein sequence ID" value="MDN4495106.1"/>
    <property type="molecule type" value="Genomic_DNA"/>
</dbReference>
<evidence type="ECO:0000256" key="1">
    <source>
        <dbReference type="SAM" id="Phobius"/>
    </source>
</evidence>
<feature type="transmembrane region" description="Helical" evidence="1">
    <location>
        <begin position="227"/>
        <end position="245"/>
    </location>
</feature>
<gene>
    <name evidence="2" type="ORF">QYB95_16250</name>
</gene>
<feature type="transmembrane region" description="Helical" evidence="1">
    <location>
        <begin position="368"/>
        <end position="385"/>
    </location>
</feature>
<accession>A0ABT8GUT5</accession>
<evidence type="ECO:0000313" key="2">
    <source>
        <dbReference type="EMBL" id="MDN4495106.1"/>
    </source>
</evidence>
<evidence type="ECO:0008006" key="4">
    <source>
        <dbReference type="Google" id="ProtNLM"/>
    </source>
</evidence>
<keyword evidence="1" id="KW-0812">Transmembrane</keyword>
<feature type="transmembrane region" description="Helical" evidence="1">
    <location>
        <begin position="205"/>
        <end position="220"/>
    </location>
</feature>
<feature type="transmembrane region" description="Helical" evidence="1">
    <location>
        <begin position="338"/>
        <end position="361"/>
    </location>
</feature>
<keyword evidence="3" id="KW-1185">Reference proteome</keyword>
<evidence type="ECO:0000313" key="3">
    <source>
        <dbReference type="Proteomes" id="UP001172743"/>
    </source>
</evidence>
<feature type="transmembrane region" description="Helical" evidence="1">
    <location>
        <begin position="92"/>
        <end position="111"/>
    </location>
</feature>
<feature type="transmembrane region" description="Helical" evidence="1">
    <location>
        <begin position="391"/>
        <end position="408"/>
    </location>
</feature>
<keyword evidence="1" id="KW-1133">Transmembrane helix</keyword>